<reference evidence="3" key="2">
    <citation type="submission" date="2021-04" db="EMBL/GenBank/DDBJ databases">
        <title>Taxonomy of Flavobacteriaceae bacterium ZY171143.</title>
        <authorList>
            <person name="Li F."/>
        </authorList>
    </citation>
    <scope>NUCLEOTIDE SEQUENCE [LARGE SCALE GENOMIC DNA]</scope>
    <source>
        <strain evidence="3">ZY171143</strain>
    </source>
</reference>
<keyword evidence="3" id="KW-1185">Reference proteome</keyword>
<evidence type="ECO:0000256" key="1">
    <source>
        <dbReference type="SAM" id="SignalP"/>
    </source>
</evidence>
<name>A0ABX7XCA3_9FLAO</name>
<keyword evidence="1" id="KW-0732">Signal</keyword>
<feature type="signal peptide" evidence="1">
    <location>
        <begin position="1"/>
        <end position="17"/>
    </location>
</feature>
<organism evidence="2 3">
    <name type="scientific">Faecalibacter bovis</name>
    <dbReference type="NCBI Taxonomy" id="2898187"/>
    <lineage>
        <taxon>Bacteria</taxon>
        <taxon>Pseudomonadati</taxon>
        <taxon>Bacteroidota</taxon>
        <taxon>Flavobacteriia</taxon>
        <taxon>Flavobacteriales</taxon>
        <taxon>Weeksellaceae</taxon>
        <taxon>Faecalibacter</taxon>
    </lineage>
</organism>
<accession>A0ABX7XCA3</accession>
<sequence>MKILILILGFFPIFNFAQDKSVTKTEIKINDRISKSIKEPTFMVNDSIVDRNLALKLNLDLIKNIIIVKDDPKYPDGLVKITYKYK</sequence>
<evidence type="ECO:0008006" key="4">
    <source>
        <dbReference type="Google" id="ProtNLM"/>
    </source>
</evidence>
<proteinExistence type="predicted"/>
<protein>
    <recommendedName>
        <fullName evidence="4">POTRA domain-containing protein</fullName>
    </recommendedName>
</protein>
<evidence type="ECO:0000313" key="2">
    <source>
        <dbReference type="EMBL" id="QTV05417.1"/>
    </source>
</evidence>
<reference evidence="2 3" key="1">
    <citation type="journal article" date="2021" name="Int. J. Syst. Evol. Microbiol.">
        <title>Faecalibacter bovis sp. nov., isolated from cow faeces.</title>
        <authorList>
            <person name="Li F."/>
            <person name="Zhao W."/>
            <person name="Hong Q."/>
            <person name="Shao Q."/>
            <person name="Song J."/>
            <person name="Yang S."/>
        </authorList>
    </citation>
    <scope>NUCLEOTIDE SEQUENCE [LARGE SCALE GENOMIC DNA]</scope>
    <source>
        <strain evidence="2 3">ZY171143</strain>
    </source>
</reference>
<evidence type="ECO:0000313" key="3">
    <source>
        <dbReference type="Proteomes" id="UP000672011"/>
    </source>
</evidence>
<dbReference type="RefSeq" id="WP_230476059.1">
    <property type="nucleotide sequence ID" value="NZ_CP072842.1"/>
</dbReference>
<feature type="chain" id="PRO_5046366242" description="POTRA domain-containing protein" evidence="1">
    <location>
        <begin position="18"/>
        <end position="86"/>
    </location>
</feature>
<dbReference type="EMBL" id="CP072842">
    <property type="protein sequence ID" value="QTV05417.1"/>
    <property type="molecule type" value="Genomic_DNA"/>
</dbReference>
<dbReference type="Proteomes" id="UP000672011">
    <property type="component" value="Chromosome"/>
</dbReference>
<gene>
    <name evidence="2" type="ORF">J9309_11675</name>
</gene>